<dbReference type="WBParaSite" id="MCU_011155-RD">
    <property type="protein sequence ID" value="MCU_011155-RD"/>
    <property type="gene ID" value="MCU_011155"/>
</dbReference>
<feature type="transmembrane region" description="Helical" evidence="1">
    <location>
        <begin position="12"/>
        <end position="33"/>
    </location>
</feature>
<keyword evidence="1" id="KW-0472">Membrane</keyword>
<protein>
    <submittedName>
        <fullName evidence="2">Plasma membrane fusion protein PRM1</fullName>
    </submittedName>
</protein>
<reference evidence="2" key="1">
    <citation type="submission" date="2019-11" db="UniProtKB">
        <authorList>
            <consortium name="WormBaseParasite"/>
        </authorList>
    </citation>
    <scope>IDENTIFICATION</scope>
</reference>
<sequence length="199" mass="21482">NAHAHPNREPNIFWTTVALYVLIVFLIIAIQVINYCCCCCSGGGGDDVVGDKTGVYGSMNPLQVAALRSRLGNMQLMCRIAYLAVLVLAVAFLAACIILIFVYFSSIGVLMSYLEAHNGSAEETSSIQNGLQALTTHVTQFLNTGIESGRTLTNASLTDFLQQTNVRQLLICFCGNMVPGALRVGWLAQITRSDPTSDN</sequence>
<name>A0A5K3FS95_MESCO</name>
<keyword evidence="1" id="KW-0812">Transmembrane</keyword>
<dbReference type="AlphaFoldDB" id="A0A5K3FS95"/>
<feature type="transmembrane region" description="Helical" evidence="1">
    <location>
        <begin position="80"/>
        <end position="104"/>
    </location>
</feature>
<evidence type="ECO:0000313" key="2">
    <source>
        <dbReference type="WBParaSite" id="MCU_011155-RD"/>
    </source>
</evidence>
<organism evidence="2">
    <name type="scientific">Mesocestoides corti</name>
    <name type="common">Flatworm</name>
    <dbReference type="NCBI Taxonomy" id="53468"/>
    <lineage>
        <taxon>Eukaryota</taxon>
        <taxon>Metazoa</taxon>
        <taxon>Spiralia</taxon>
        <taxon>Lophotrochozoa</taxon>
        <taxon>Platyhelminthes</taxon>
        <taxon>Cestoda</taxon>
        <taxon>Eucestoda</taxon>
        <taxon>Cyclophyllidea</taxon>
        <taxon>Mesocestoididae</taxon>
        <taxon>Mesocestoides</taxon>
    </lineage>
</organism>
<keyword evidence="1" id="KW-1133">Transmembrane helix</keyword>
<accession>A0A5K3FS95</accession>
<evidence type="ECO:0000256" key="1">
    <source>
        <dbReference type="SAM" id="Phobius"/>
    </source>
</evidence>
<proteinExistence type="predicted"/>